<evidence type="ECO:0000256" key="5">
    <source>
        <dbReference type="ARBA" id="ARBA00023136"/>
    </source>
</evidence>
<dbReference type="GO" id="GO:0015144">
    <property type="term" value="F:carbohydrate transmembrane transporter activity"/>
    <property type="evidence" value="ECO:0007669"/>
    <property type="project" value="InterPro"/>
</dbReference>
<proteinExistence type="inferred from homology"/>
<evidence type="ECO:0000313" key="8">
    <source>
        <dbReference type="Proteomes" id="UP000050761"/>
    </source>
</evidence>
<gene>
    <name evidence="7" type="ORF">HPBE_LOCUS24725</name>
</gene>
<dbReference type="WBParaSite" id="HPBE_0002472601-mRNA-1">
    <property type="protein sequence ID" value="HPBE_0002472601-mRNA-1"/>
    <property type="gene ID" value="HPBE_0002472601"/>
</dbReference>
<dbReference type="Pfam" id="PF07857">
    <property type="entry name" value="TMEM144"/>
    <property type="match status" value="1"/>
</dbReference>
<comment type="similarity">
    <text evidence="2">Belongs to the TMEM144 family.</text>
</comment>
<evidence type="ECO:0000256" key="6">
    <source>
        <dbReference type="SAM" id="Phobius"/>
    </source>
</evidence>
<dbReference type="InterPro" id="IPR010651">
    <property type="entry name" value="Sugar_transport"/>
</dbReference>
<organism evidence="8 9">
    <name type="scientific">Heligmosomoides polygyrus</name>
    <name type="common">Parasitic roundworm</name>
    <dbReference type="NCBI Taxonomy" id="6339"/>
    <lineage>
        <taxon>Eukaryota</taxon>
        <taxon>Metazoa</taxon>
        <taxon>Ecdysozoa</taxon>
        <taxon>Nematoda</taxon>
        <taxon>Chromadorea</taxon>
        <taxon>Rhabditida</taxon>
        <taxon>Rhabditina</taxon>
        <taxon>Rhabditomorpha</taxon>
        <taxon>Strongyloidea</taxon>
        <taxon>Heligmosomidae</taxon>
        <taxon>Heligmosomoides</taxon>
    </lineage>
</organism>
<protein>
    <submittedName>
        <fullName evidence="9">MFS domain-containing protein</fullName>
    </submittedName>
</protein>
<feature type="transmembrane region" description="Helical" evidence="6">
    <location>
        <begin position="32"/>
        <end position="51"/>
    </location>
</feature>
<evidence type="ECO:0000256" key="1">
    <source>
        <dbReference type="ARBA" id="ARBA00004141"/>
    </source>
</evidence>
<dbReference type="PANTHER" id="PTHR16119">
    <property type="entry name" value="TRANSMEMBRANE PROTEIN 144"/>
    <property type="match status" value="1"/>
</dbReference>
<keyword evidence="8" id="KW-1185">Reference proteome</keyword>
<keyword evidence="4 6" id="KW-1133">Transmembrane helix</keyword>
<sequence>MRFCSGFAAQLFLCLGSFVVSTAIHCALGFPAIQGLALLGGALWAIANAFAIPIMNRLGMALAMLVWNTLSCLTGWATSRYGLFGLQASVPASLFLNYLGILVLITGGVMYMFVKSNTQESSNAEEDMNEEKGFYAVDAQRKKDAGLQEISLLMRIG</sequence>
<keyword evidence="3 6" id="KW-0812">Transmembrane</keyword>
<feature type="transmembrane region" description="Helical" evidence="6">
    <location>
        <begin position="58"/>
        <end position="78"/>
    </location>
</feature>
<evidence type="ECO:0000256" key="2">
    <source>
        <dbReference type="ARBA" id="ARBA00005731"/>
    </source>
</evidence>
<dbReference type="PANTHER" id="PTHR16119:SF16">
    <property type="entry name" value="TRANSMEMBRANE PROTEIN 144 HOMOLOG"/>
    <property type="match status" value="1"/>
</dbReference>
<name>A0A183GPV6_HELPZ</name>
<comment type="subcellular location">
    <subcellularLocation>
        <location evidence="1">Membrane</location>
        <topology evidence="1">Multi-pass membrane protein</topology>
    </subcellularLocation>
</comment>
<reference evidence="9" key="2">
    <citation type="submission" date="2019-09" db="UniProtKB">
        <authorList>
            <consortium name="WormBaseParasite"/>
        </authorList>
    </citation>
    <scope>IDENTIFICATION</scope>
</reference>
<evidence type="ECO:0000313" key="9">
    <source>
        <dbReference type="WBParaSite" id="HPBE_0002472601-mRNA-1"/>
    </source>
</evidence>
<dbReference type="InterPro" id="IPR012435">
    <property type="entry name" value="TMEM144"/>
</dbReference>
<reference evidence="7 8" key="1">
    <citation type="submission" date="2018-11" db="EMBL/GenBank/DDBJ databases">
        <authorList>
            <consortium name="Pathogen Informatics"/>
        </authorList>
    </citation>
    <scope>NUCLEOTIDE SEQUENCE [LARGE SCALE GENOMIC DNA]</scope>
</reference>
<evidence type="ECO:0000256" key="3">
    <source>
        <dbReference type="ARBA" id="ARBA00022692"/>
    </source>
</evidence>
<keyword evidence="5 6" id="KW-0472">Membrane</keyword>
<accession>A0A183GPV6</accession>
<dbReference type="Proteomes" id="UP000050761">
    <property type="component" value="Unassembled WGS sequence"/>
</dbReference>
<dbReference type="GO" id="GO:0016020">
    <property type="term" value="C:membrane"/>
    <property type="evidence" value="ECO:0007669"/>
    <property type="project" value="UniProtKB-SubCell"/>
</dbReference>
<accession>A0A3P8DV16</accession>
<dbReference type="AlphaFoldDB" id="A0A183GPV6"/>
<feature type="transmembrane region" description="Helical" evidence="6">
    <location>
        <begin position="90"/>
        <end position="114"/>
    </location>
</feature>
<evidence type="ECO:0000256" key="4">
    <source>
        <dbReference type="ARBA" id="ARBA00022989"/>
    </source>
</evidence>
<dbReference type="OrthoDB" id="426527at2759"/>
<dbReference type="EMBL" id="UZAH01036746">
    <property type="protein sequence ID" value="VDP46930.1"/>
    <property type="molecule type" value="Genomic_DNA"/>
</dbReference>
<evidence type="ECO:0000313" key="7">
    <source>
        <dbReference type="EMBL" id="VDP46930.1"/>
    </source>
</evidence>